<dbReference type="EMBL" id="JAEQNE010000003">
    <property type="protein sequence ID" value="MBL0392521.1"/>
    <property type="molecule type" value="Genomic_DNA"/>
</dbReference>
<reference evidence="2 3" key="1">
    <citation type="journal article" date="2017" name="Int. J. Syst. Evol. Microbiol.">
        <title>Ramlibacter monticola sp. nov., isolated from forest soil.</title>
        <authorList>
            <person name="Chaudhary D.K."/>
            <person name="Kim J."/>
        </authorList>
    </citation>
    <scope>NUCLEOTIDE SEQUENCE [LARGE SCALE GENOMIC DNA]</scope>
    <source>
        <strain evidence="2 3">KACC 19175</strain>
    </source>
</reference>
<accession>A0A937CTM8</accession>
<organism evidence="2 3">
    <name type="scientific">Ramlibacter monticola</name>
    <dbReference type="NCBI Taxonomy" id="1926872"/>
    <lineage>
        <taxon>Bacteria</taxon>
        <taxon>Pseudomonadati</taxon>
        <taxon>Pseudomonadota</taxon>
        <taxon>Betaproteobacteria</taxon>
        <taxon>Burkholderiales</taxon>
        <taxon>Comamonadaceae</taxon>
        <taxon>Ramlibacter</taxon>
    </lineage>
</organism>
<sequence length="170" mass="18996">MSREDERRFSTADLARSSEDEHAQDMGADMAARMHDSRQIVEDEHMTRADSAMDAPLRDSRRSMDADSMSRTGGGMASAEPLAALFQGPMADEFRQRWDAIQIGFVDDPRAAVRNADELVAQVLRSLAGSFADQRSQIEAGLGEGEHANTENMRIALQRYRSFFQRLLSL</sequence>
<comment type="caution">
    <text evidence="2">The sequence shown here is derived from an EMBL/GenBank/DDBJ whole genome shotgun (WGS) entry which is preliminary data.</text>
</comment>
<feature type="compositionally biased region" description="Basic and acidic residues" evidence="1">
    <location>
        <begin position="1"/>
        <end position="24"/>
    </location>
</feature>
<protein>
    <submittedName>
        <fullName evidence="2">Uncharacterized protein</fullName>
    </submittedName>
</protein>
<feature type="compositionally biased region" description="Basic and acidic residues" evidence="1">
    <location>
        <begin position="56"/>
        <end position="65"/>
    </location>
</feature>
<dbReference type="Proteomes" id="UP000599109">
    <property type="component" value="Unassembled WGS sequence"/>
</dbReference>
<feature type="region of interest" description="Disordered" evidence="1">
    <location>
        <begin position="44"/>
        <end position="76"/>
    </location>
</feature>
<gene>
    <name evidence="2" type="ORF">JJ685_15380</name>
</gene>
<evidence type="ECO:0000313" key="3">
    <source>
        <dbReference type="Proteomes" id="UP000599109"/>
    </source>
</evidence>
<feature type="region of interest" description="Disordered" evidence="1">
    <location>
        <begin position="1"/>
        <end position="31"/>
    </location>
</feature>
<dbReference type="AlphaFoldDB" id="A0A937CTM8"/>
<evidence type="ECO:0000256" key="1">
    <source>
        <dbReference type="SAM" id="MobiDB-lite"/>
    </source>
</evidence>
<evidence type="ECO:0000313" key="2">
    <source>
        <dbReference type="EMBL" id="MBL0392521.1"/>
    </source>
</evidence>
<name>A0A937CTM8_9BURK</name>
<dbReference type="RefSeq" id="WP_201675142.1">
    <property type="nucleotide sequence ID" value="NZ_JAEQNE010000003.1"/>
</dbReference>
<keyword evidence="3" id="KW-1185">Reference proteome</keyword>
<proteinExistence type="predicted"/>